<dbReference type="AlphaFoldDB" id="A0A5J4TI40"/>
<dbReference type="EMBL" id="SNRW01031271">
    <property type="protein sequence ID" value="KAA6357532.1"/>
    <property type="molecule type" value="Genomic_DNA"/>
</dbReference>
<name>A0A5J4TI40_9EUKA</name>
<sequence>MRQLYFRQGQRAPQIAEFNFEQLRVMQQKNMVPRRTAMTDHKDQKKMAKAQPYNQLKLQQTGFFLRVRYDVGLRHSFGLTYAAQTLLLRHSF</sequence>
<gene>
    <name evidence="1" type="ORF">EZS28_046941</name>
</gene>
<evidence type="ECO:0000313" key="2">
    <source>
        <dbReference type="Proteomes" id="UP000324800"/>
    </source>
</evidence>
<organism evidence="1 2">
    <name type="scientific">Streblomastix strix</name>
    <dbReference type="NCBI Taxonomy" id="222440"/>
    <lineage>
        <taxon>Eukaryota</taxon>
        <taxon>Metamonada</taxon>
        <taxon>Preaxostyla</taxon>
        <taxon>Oxymonadida</taxon>
        <taxon>Streblomastigidae</taxon>
        <taxon>Streblomastix</taxon>
    </lineage>
</organism>
<reference evidence="1 2" key="1">
    <citation type="submission" date="2019-03" db="EMBL/GenBank/DDBJ databases">
        <title>Single cell metagenomics reveals metabolic interactions within the superorganism composed of flagellate Streblomastix strix and complex community of Bacteroidetes bacteria on its surface.</title>
        <authorList>
            <person name="Treitli S.C."/>
            <person name="Kolisko M."/>
            <person name="Husnik F."/>
            <person name="Keeling P."/>
            <person name="Hampl V."/>
        </authorList>
    </citation>
    <scope>NUCLEOTIDE SEQUENCE [LARGE SCALE GENOMIC DNA]</scope>
    <source>
        <strain evidence="1">ST1C</strain>
    </source>
</reference>
<comment type="caution">
    <text evidence="1">The sequence shown here is derived from an EMBL/GenBank/DDBJ whole genome shotgun (WGS) entry which is preliminary data.</text>
</comment>
<dbReference type="Proteomes" id="UP000324800">
    <property type="component" value="Unassembled WGS sequence"/>
</dbReference>
<evidence type="ECO:0000313" key="1">
    <source>
        <dbReference type="EMBL" id="KAA6357532.1"/>
    </source>
</evidence>
<proteinExistence type="predicted"/>
<accession>A0A5J4TI40</accession>
<protein>
    <submittedName>
        <fullName evidence="1">Uncharacterized protein</fullName>
    </submittedName>
</protein>